<dbReference type="Pfam" id="PF02770">
    <property type="entry name" value="Acyl-CoA_dh_M"/>
    <property type="match status" value="1"/>
</dbReference>
<feature type="domain" description="Acyl-CoA dehydrogenase/oxidase C-terminal" evidence="5">
    <location>
        <begin position="321"/>
        <end position="495"/>
    </location>
</feature>
<comment type="cofactor">
    <cofactor evidence="4">
        <name>FAD</name>
        <dbReference type="ChEBI" id="CHEBI:57692"/>
    </cofactor>
</comment>
<dbReference type="InterPro" id="IPR041504">
    <property type="entry name" value="AidB_N"/>
</dbReference>
<dbReference type="SUPFAM" id="SSF47203">
    <property type="entry name" value="Acyl-CoA dehydrogenase C-terminal domain-like"/>
    <property type="match status" value="1"/>
</dbReference>
<comment type="caution">
    <text evidence="8">The sequence shown here is derived from an EMBL/GenBank/DDBJ whole genome shotgun (WGS) entry which is preliminary data.</text>
</comment>
<accession>A0A8H3FGA7</accession>
<evidence type="ECO:0000256" key="4">
    <source>
        <dbReference type="RuleBase" id="RU362125"/>
    </source>
</evidence>
<dbReference type="InterPro" id="IPR006091">
    <property type="entry name" value="Acyl-CoA_Oxase/DH_mid-dom"/>
</dbReference>
<evidence type="ECO:0000313" key="8">
    <source>
        <dbReference type="EMBL" id="CAF9922979.1"/>
    </source>
</evidence>
<feature type="domain" description="Adaptive response protein AidB N-terminal" evidence="7">
    <location>
        <begin position="24"/>
        <end position="157"/>
    </location>
</feature>
<proteinExistence type="inferred from homology"/>
<dbReference type="InterPro" id="IPR009100">
    <property type="entry name" value="AcylCoA_DH/oxidase_NM_dom_sf"/>
</dbReference>
<evidence type="ECO:0000313" key="9">
    <source>
        <dbReference type="Proteomes" id="UP000664169"/>
    </source>
</evidence>
<comment type="similarity">
    <text evidence="1 4">Belongs to the acyl-CoA dehydrogenase family.</text>
</comment>
<name>A0A8H3FGA7_9LECA</name>
<dbReference type="AlphaFoldDB" id="A0A8H3FGA7"/>
<dbReference type="Pfam" id="PF00441">
    <property type="entry name" value="Acyl-CoA_dh_1"/>
    <property type="match status" value="1"/>
</dbReference>
<gene>
    <name evidence="8" type="ORF">GOMPHAMPRED_002702</name>
</gene>
<dbReference type="Pfam" id="PF18158">
    <property type="entry name" value="AidB_N"/>
    <property type="match status" value="1"/>
</dbReference>
<sequence>MTSPKPSSGRLGFFQAVPVLSSKWHEDEVLQRTVNLFVPPAFVSSITEDLDRFSQTVVSKRVMNWIADAEAHPPYLKGSGFDIFGRPNDPLVTSEGWRNLQNLGISEGIVARGYEFPDSSFNRLAQFLKYYIWTPSSAVVTCPSAMQDGAAAVIKAQLLQQPSLYNDQAKVFLQDAFLRLTSRNPEIAWTSGQWMTERRGGSDVSNTETLATFIGKSSTMEGYTKTFDSKENPLGPWRIDGFKWFSSATDCGMVLLLAQTIRGLSCFAAPARYYCLQDGVEVVKLNGLRIQRLKSKLGTRAVPTAELELENMRAYLVGEEGKGIKVISGMLNITRVHNAVSSVGSWSRGLASVRAYARVRQVNGGQLLQNMPLFRRTIATQALAYRASTLLTFFNVTLLGMKEHPLAVQHNSALPLCIDSGQIANLLRIVTPLTKAHTAKESIVGLQECMESLGGVGYLENAENQEFNIARLFRDANVLSIWEGTTDVLATDLVKVLKGREGQQMLGAVDLWVRAVSDAVTNKSSAGQNNGPLLNLRPYDQWVEGAPVHAVHLKSKLPARTKDVLLVALEQILSAWNACKKWIRSQTIEELLADGRKVQQRLSSILCTSLLLLDALRDGDIVAVEACVRYAQKSFGVSTDDMTRTDIQDDQALFQWKSDMDALIAFGKADATGTGIVAKL</sequence>
<dbReference type="InterPro" id="IPR036250">
    <property type="entry name" value="AcylCo_DH-like_C"/>
</dbReference>
<dbReference type="Gene3D" id="2.40.110.20">
    <property type="match status" value="1"/>
</dbReference>
<reference evidence="8" key="1">
    <citation type="submission" date="2021-03" db="EMBL/GenBank/DDBJ databases">
        <authorList>
            <person name="Tagirdzhanova G."/>
        </authorList>
    </citation>
    <scope>NUCLEOTIDE SEQUENCE</scope>
</reference>
<evidence type="ECO:0000256" key="3">
    <source>
        <dbReference type="ARBA" id="ARBA00022827"/>
    </source>
</evidence>
<keyword evidence="2 4" id="KW-0285">Flavoprotein</keyword>
<evidence type="ECO:0000259" key="6">
    <source>
        <dbReference type="Pfam" id="PF02770"/>
    </source>
</evidence>
<protein>
    <recommendedName>
        <fullName evidence="10">Acyl-CoA dehydrogenase</fullName>
    </recommendedName>
</protein>
<dbReference type="Proteomes" id="UP000664169">
    <property type="component" value="Unassembled WGS sequence"/>
</dbReference>
<dbReference type="GO" id="GO:0003995">
    <property type="term" value="F:acyl-CoA dehydrogenase activity"/>
    <property type="evidence" value="ECO:0007669"/>
    <property type="project" value="TreeGrafter"/>
</dbReference>
<organism evidence="8 9">
    <name type="scientific">Gomphillus americanus</name>
    <dbReference type="NCBI Taxonomy" id="1940652"/>
    <lineage>
        <taxon>Eukaryota</taxon>
        <taxon>Fungi</taxon>
        <taxon>Dikarya</taxon>
        <taxon>Ascomycota</taxon>
        <taxon>Pezizomycotina</taxon>
        <taxon>Lecanoromycetes</taxon>
        <taxon>OSLEUM clade</taxon>
        <taxon>Ostropomycetidae</taxon>
        <taxon>Ostropales</taxon>
        <taxon>Graphidaceae</taxon>
        <taxon>Gomphilloideae</taxon>
        <taxon>Gomphillus</taxon>
    </lineage>
</organism>
<evidence type="ECO:0000256" key="2">
    <source>
        <dbReference type="ARBA" id="ARBA00022630"/>
    </source>
</evidence>
<evidence type="ECO:0008006" key="10">
    <source>
        <dbReference type="Google" id="ProtNLM"/>
    </source>
</evidence>
<dbReference type="InterPro" id="IPR052904">
    <property type="entry name" value="Acyl-CoA_dehydrogenase-like"/>
</dbReference>
<dbReference type="PANTHER" id="PTHR42707">
    <property type="entry name" value="ACYL-COA DEHYDROGENASE"/>
    <property type="match status" value="1"/>
</dbReference>
<dbReference type="PANTHER" id="PTHR42707:SF2">
    <property type="entry name" value="ACD11 DEHYDROGENASE"/>
    <property type="match status" value="1"/>
</dbReference>
<keyword evidence="4" id="KW-0560">Oxidoreductase</keyword>
<dbReference type="Gene3D" id="1.20.140.10">
    <property type="entry name" value="Butyryl-CoA Dehydrogenase, subunit A, domain 3"/>
    <property type="match status" value="1"/>
</dbReference>
<dbReference type="SUPFAM" id="SSF56645">
    <property type="entry name" value="Acyl-CoA dehydrogenase NM domain-like"/>
    <property type="match status" value="1"/>
</dbReference>
<dbReference type="InterPro" id="IPR009075">
    <property type="entry name" value="AcylCo_DH/oxidase_C"/>
</dbReference>
<dbReference type="EMBL" id="CAJPDQ010000019">
    <property type="protein sequence ID" value="CAF9922979.1"/>
    <property type="molecule type" value="Genomic_DNA"/>
</dbReference>
<dbReference type="OrthoDB" id="10251155at2759"/>
<evidence type="ECO:0000259" key="7">
    <source>
        <dbReference type="Pfam" id="PF18158"/>
    </source>
</evidence>
<keyword evidence="3 4" id="KW-0274">FAD</keyword>
<keyword evidence="9" id="KW-1185">Reference proteome</keyword>
<feature type="domain" description="Acyl-CoA oxidase/dehydrogenase middle" evidence="6">
    <location>
        <begin position="193"/>
        <end position="312"/>
    </location>
</feature>
<evidence type="ECO:0000259" key="5">
    <source>
        <dbReference type="Pfam" id="PF00441"/>
    </source>
</evidence>
<evidence type="ECO:0000256" key="1">
    <source>
        <dbReference type="ARBA" id="ARBA00009347"/>
    </source>
</evidence>